<dbReference type="InterPro" id="IPR042252">
    <property type="entry name" value="MtfA_N"/>
</dbReference>
<dbReference type="InterPro" id="IPR024079">
    <property type="entry name" value="MetalloPept_cat_dom_sf"/>
</dbReference>
<keyword evidence="2" id="KW-1185">Reference proteome</keyword>
<protein>
    <submittedName>
        <fullName evidence="1">M90 family metallopeptidase</fullName>
    </submittedName>
</protein>
<evidence type="ECO:0000313" key="2">
    <source>
        <dbReference type="Proteomes" id="UP001359886"/>
    </source>
</evidence>
<dbReference type="Proteomes" id="UP001359886">
    <property type="component" value="Unassembled WGS sequence"/>
</dbReference>
<dbReference type="RefSeq" id="WP_354693331.1">
    <property type="nucleotide sequence ID" value="NZ_JAZHOG010000001.1"/>
</dbReference>
<dbReference type="GO" id="GO:0004177">
    <property type="term" value="F:aminopeptidase activity"/>
    <property type="evidence" value="ECO:0007669"/>
    <property type="project" value="TreeGrafter"/>
</dbReference>
<dbReference type="EMBL" id="JAZHOG010000001">
    <property type="protein sequence ID" value="MEJ8566007.1"/>
    <property type="molecule type" value="Genomic_DNA"/>
</dbReference>
<dbReference type="Gene3D" id="3.40.390.10">
    <property type="entry name" value="Collagenase (Catalytic Domain)"/>
    <property type="match status" value="1"/>
</dbReference>
<dbReference type="PANTHER" id="PTHR30164">
    <property type="entry name" value="MTFA PEPTIDASE"/>
    <property type="match status" value="1"/>
</dbReference>
<accession>A0AAW9R4J3</accession>
<dbReference type="GO" id="GO:0005829">
    <property type="term" value="C:cytosol"/>
    <property type="evidence" value="ECO:0007669"/>
    <property type="project" value="TreeGrafter"/>
</dbReference>
<organism evidence="1 2">
    <name type="scientific">Elongatibacter sediminis</name>
    <dbReference type="NCBI Taxonomy" id="3119006"/>
    <lineage>
        <taxon>Bacteria</taxon>
        <taxon>Pseudomonadati</taxon>
        <taxon>Pseudomonadota</taxon>
        <taxon>Gammaproteobacteria</taxon>
        <taxon>Chromatiales</taxon>
        <taxon>Wenzhouxiangellaceae</taxon>
        <taxon>Elongatibacter</taxon>
    </lineage>
</organism>
<dbReference type="PANTHER" id="PTHR30164:SF2">
    <property type="entry name" value="PROTEIN MTFA"/>
    <property type="match status" value="1"/>
</dbReference>
<dbReference type="CDD" id="cd20169">
    <property type="entry name" value="Peptidase_M90_mtfA"/>
    <property type="match status" value="1"/>
</dbReference>
<comment type="caution">
    <text evidence="1">The sequence shown here is derived from an EMBL/GenBank/DDBJ whole genome shotgun (WGS) entry which is preliminary data.</text>
</comment>
<dbReference type="InterPro" id="IPR010384">
    <property type="entry name" value="MtfA_fam"/>
</dbReference>
<reference evidence="1 2" key="1">
    <citation type="submission" date="2024-02" db="EMBL/GenBank/DDBJ databases">
        <title>A novel Wenzhouxiangellaceae bacterium, isolated from coastal sediments.</title>
        <authorList>
            <person name="Du Z.-J."/>
            <person name="Ye Y.-Q."/>
            <person name="Zhang X.-Y."/>
        </authorList>
    </citation>
    <scope>NUCLEOTIDE SEQUENCE [LARGE SCALE GENOMIC DNA]</scope>
    <source>
        <strain evidence="1 2">CH-27</strain>
    </source>
</reference>
<gene>
    <name evidence="1" type="ORF">V3330_00105</name>
</gene>
<dbReference type="GO" id="GO:0008237">
    <property type="term" value="F:metallopeptidase activity"/>
    <property type="evidence" value="ECO:0007669"/>
    <property type="project" value="InterPro"/>
</dbReference>
<dbReference type="Gene3D" id="1.10.472.150">
    <property type="entry name" value="Glucose-regulated metallo-peptidase M90, N-terminal domain"/>
    <property type="match status" value="1"/>
</dbReference>
<dbReference type="Pfam" id="PF06167">
    <property type="entry name" value="Peptidase_M90"/>
    <property type="match status" value="1"/>
</dbReference>
<name>A0AAW9R4J3_9GAMM</name>
<evidence type="ECO:0000313" key="1">
    <source>
        <dbReference type="EMBL" id="MEJ8566007.1"/>
    </source>
</evidence>
<sequence length="273" mass="31262">MIIAWLILPLSLLGIVLALWVPSLRLKRALARPFPAEWSRILERNLPVYPRLPAELRERLHRLIQQFLHQKHFTGVAGLEMNDEIRVTIAAEACLLILNRPSGVYPALRYIIVYPGAFVVDYEDVDEAGVVDPEPRELLGESWQNGKVVLAWDSVMRGARNFVDGQNVVLHEFAHQLDHESGYADGAPLLGGEHSYRSWAEVLGEAYEVLQESSRDGRESLLDEYGASHPAEFFAVATETFFERPGQMARHHRRLFETLKAYYRVDPREWLDH</sequence>
<dbReference type="SUPFAM" id="SSF55486">
    <property type="entry name" value="Metalloproteases ('zincins'), catalytic domain"/>
    <property type="match status" value="1"/>
</dbReference>
<proteinExistence type="predicted"/>
<dbReference type="AlphaFoldDB" id="A0AAW9R4J3"/>